<organism evidence="2 3">
    <name type="scientific">Trichophyton interdigitale (strain MR816)</name>
    <dbReference type="NCBI Taxonomy" id="1215338"/>
    <lineage>
        <taxon>Eukaryota</taxon>
        <taxon>Fungi</taxon>
        <taxon>Dikarya</taxon>
        <taxon>Ascomycota</taxon>
        <taxon>Pezizomycotina</taxon>
        <taxon>Eurotiomycetes</taxon>
        <taxon>Eurotiomycetidae</taxon>
        <taxon>Onygenales</taxon>
        <taxon>Arthrodermataceae</taxon>
        <taxon>Trichophyton</taxon>
    </lineage>
</organism>
<sequence length="87" mass="9843">MDPYPCQSHWKQFSDPITLLQPPDDPEAEVELVANSQQNHYPEGKDDDMQADSRGGSHSSVTSSQSSRPPSLRERFRGLSWSSWKNP</sequence>
<dbReference type="AlphaFoldDB" id="A0A059J918"/>
<reference evidence="2 3" key="1">
    <citation type="submission" date="2014-02" db="EMBL/GenBank/DDBJ databases">
        <title>The Genome Sequence of Trichophyton interdigitale MR816.</title>
        <authorList>
            <consortium name="The Broad Institute Genomics Platform"/>
            <person name="Cuomo C.A."/>
            <person name="White T.C."/>
            <person name="Graser Y."/>
            <person name="Martinez-Rossi N."/>
            <person name="Heitman J."/>
            <person name="Young S.K."/>
            <person name="Zeng Q."/>
            <person name="Gargeya S."/>
            <person name="Abouelleil A."/>
            <person name="Alvarado L."/>
            <person name="Chapman S.B."/>
            <person name="Gainer-Dewar J."/>
            <person name="Goldberg J."/>
            <person name="Griggs A."/>
            <person name="Gujja S."/>
            <person name="Hansen M."/>
            <person name="Howarth C."/>
            <person name="Imamovic A."/>
            <person name="Larimer J."/>
            <person name="Martinez D."/>
            <person name="Murphy C."/>
            <person name="Pearson M.D."/>
            <person name="Persinoti G."/>
            <person name="Poon T."/>
            <person name="Priest M."/>
            <person name="Roberts A.D."/>
            <person name="Saif S."/>
            <person name="Shea T.D."/>
            <person name="Sykes S.N."/>
            <person name="Wortman J."/>
            <person name="Nusbaum C."/>
            <person name="Birren B."/>
        </authorList>
    </citation>
    <scope>NUCLEOTIDE SEQUENCE [LARGE SCALE GENOMIC DNA]</scope>
    <source>
        <strain evidence="2 3">MR816</strain>
    </source>
</reference>
<dbReference type="Proteomes" id="UP000024533">
    <property type="component" value="Unassembled WGS sequence"/>
</dbReference>
<gene>
    <name evidence="2" type="ORF">H109_04149</name>
</gene>
<feature type="compositionally biased region" description="Low complexity" evidence="1">
    <location>
        <begin position="53"/>
        <end position="70"/>
    </location>
</feature>
<proteinExistence type="predicted"/>
<dbReference type="EMBL" id="AOKY01000282">
    <property type="protein sequence ID" value="KDB23977.1"/>
    <property type="molecule type" value="Genomic_DNA"/>
</dbReference>
<evidence type="ECO:0000313" key="3">
    <source>
        <dbReference type="Proteomes" id="UP000024533"/>
    </source>
</evidence>
<dbReference type="HOGENOM" id="CLU_2484931_0_0_1"/>
<keyword evidence="3" id="KW-1185">Reference proteome</keyword>
<dbReference type="OrthoDB" id="10443281at2759"/>
<feature type="region of interest" description="Disordered" evidence="1">
    <location>
        <begin position="33"/>
        <end position="87"/>
    </location>
</feature>
<comment type="caution">
    <text evidence="2">The sequence shown here is derived from an EMBL/GenBank/DDBJ whole genome shotgun (WGS) entry which is preliminary data.</text>
</comment>
<accession>A0A059J918</accession>
<evidence type="ECO:0000313" key="2">
    <source>
        <dbReference type="EMBL" id="KDB23977.1"/>
    </source>
</evidence>
<evidence type="ECO:0000256" key="1">
    <source>
        <dbReference type="SAM" id="MobiDB-lite"/>
    </source>
</evidence>
<name>A0A059J918_TRIIM</name>
<protein>
    <submittedName>
        <fullName evidence="2">Uncharacterized protein</fullName>
    </submittedName>
</protein>